<comment type="caution">
    <text evidence="1">The sequence shown here is derived from an EMBL/GenBank/DDBJ whole genome shotgun (WGS) entry which is preliminary data.</text>
</comment>
<organism evidence="1 2">
    <name type="scientific">Sediminitomix flava</name>
    <dbReference type="NCBI Taxonomy" id="379075"/>
    <lineage>
        <taxon>Bacteria</taxon>
        <taxon>Pseudomonadati</taxon>
        <taxon>Bacteroidota</taxon>
        <taxon>Cytophagia</taxon>
        <taxon>Cytophagales</taxon>
        <taxon>Flammeovirgaceae</taxon>
        <taxon>Sediminitomix</taxon>
    </lineage>
</organism>
<evidence type="ECO:0000313" key="1">
    <source>
        <dbReference type="EMBL" id="PWJ44100.1"/>
    </source>
</evidence>
<keyword evidence="2" id="KW-1185">Reference proteome</keyword>
<reference evidence="1 2" key="1">
    <citation type="submission" date="2018-03" db="EMBL/GenBank/DDBJ databases">
        <title>Genomic Encyclopedia of Archaeal and Bacterial Type Strains, Phase II (KMG-II): from individual species to whole genera.</title>
        <authorList>
            <person name="Goeker M."/>
        </authorList>
    </citation>
    <scope>NUCLEOTIDE SEQUENCE [LARGE SCALE GENOMIC DNA]</scope>
    <source>
        <strain evidence="1 2">DSM 28229</strain>
    </source>
</reference>
<accession>A0A315ZG44</accession>
<dbReference type="AlphaFoldDB" id="A0A315ZG44"/>
<protein>
    <submittedName>
        <fullName evidence="1">Uncharacterized protein</fullName>
    </submittedName>
</protein>
<proteinExistence type="predicted"/>
<dbReference type="EMBL" id="QGDO01000001">
    <property type="protein sequence ID" value="PWJ44100.1"/>
    <property type="molecule type" value="Genomic_DNA"/>
</dbReference>
<dbReference type="Proteomes" id="UP000245535">
    <property type="component" value="Unassembled WGS sequence"/>
</dbReference>
<evidence type="ECO:0000313" key="2">
    <source>
        <dbReference type="Proteomes" id="UP000245535"/>
    </source>
</evidence>
<gene>
    <name evidence="1" type="ORF">BC781_101450</name>
</gene>
<name>A0A315ZG44_SEDFL</name>
<sequence length="80" mass="9260">MPTLGRVGYLVSSLYGYAVLTGKNYLITDSELEMFNMSYGISRIFLLYSPLLHINMIQFFDFSKQLIGGDFPRVRQEILR</sequence>